<dbReference type="EMBL" id="CATZAZ010000015">
    <property type="protein sequence ID" value="CAJ0806759.1"/>
    <property type="molecule type" value="Genomic_DNA"/>
</dbReference>
<dbReference type="Proteomes" id="UP001189756">
    <property type="component" value="Unassembled WGS sequence"/>
</dbReference>
<dbReference type="AlphaFoldDB" id="A0AAD2BYV3"/>
<dbReference type="RefSeq" id="WP_024542512.1">
    <property type="nucleotide sequence ID" value="NZ_CATZAZ010000015.1"/>
</dbReference>
<feature type="domain" description="Zinc finger DksA/TraR C4-type" evidence="5">
    <location>
        <begin position="32"/>
        <end position="67"/>
    </location>
</feature>
<dbReference type="Gene3D" id="1.20.120.910">
    <property type="entry name" value="DksA, coiled-coil domain"/>
    <property type="match status" value="1"/>
</dbReference>
<dbReference type="GeneID" id="34794315"/>
<dbReference type="Pfam" id="PF01258">
    <property type="entry name" value="zf-dskA_traR"/>
    <property type="match status" value="1"/>
</dbReference>
<gene>
    <name evidence="6" type="primary">dksA_3</name>
    <name evidence="6" type="ORF">R77560_04474</name>
</gene>
<evidence type="ECO:0000313" key="6">
    <source>
        <dbReference type="EMBL" id="CAJ0806759.1"/>
    </source>
</evidence>
<evidence type="ECO:0000256" key="4">
    <source>
        <dbReference type="PROSITE-ProRule" id="PRU00510"/>
    </source>
</evidence>
<evidence type="ECO:0000313" key="7">
    <source>
        <dbReference type="Proteomes" id="UP001189756"/>
    </source>
</evidence>
<dbReference type="GO" id="GO:0008270">
    <property type="term" value="F:zinc ion binding"/>
    <property type="evidence" value="ECO:0007669"/>
    <property type="project" value="UniProtKB-KW"/>
</dbReference>
<comment type="caution">
    <text evidence="6">The sequence shown here is derived from an EMBL/GenBank/DDBJ whole genome shotgun (WGS) entry which is preliminary data.</text>
</comment>
<evidence type="ECO:0000256" key="3">
    <source>
        <dbReference type="ARBA" id="ARBA00022833"/>
    </source>
</evidence>
<dbReference type="PANTHER" id="PTHR33823">
    <property type="entry name" value="RNA POLYMERASE-BINDING TRANSCRIPTION FACTOR DKSA-RELATED"/>
    <property type="match status" value="1"/>
</dbReference>
<evidence type="ECO:0000256" key="1">
    <source>
        <dbReference type="ARBA" id="ARBA00022723"/>
    </source>
</evidence>
<dbReference type="SUPFAM" id="SSF57716">
    <property type="entry name" value="Glucocorticoid receptor-like (DNA-binding domain)"/>
    <property type="match status" value="1"/>
</dbReference>
<dbReference type="InterPro" id="IPR020458">
    <property type="entry name" value="Znf_DskA_TraR_CS"/>
</dbReference>
<evidence type="ECO:0000256" key="2">
    <source>
        <dbReference type="ARBA" id="ARBA00022771"/>
    </source>
</evidence>
<dbReference type="InterPro" id="IPR000962">
    <property type="entry name" value="Znf_DskA_TraR"/>
</dbReference>
<feature type="zinc finger region" description="dksA C4-type" evidence="4">
    <location>
        <begin position="37"/>
        <end position="61"/>
    </location>
</feature>
<keyword evidence="1" id="KW-0479">Metal-binding</keyword>
<evidence type="ECO:0000259" key="5">
    <source>
        <dbReference type="Pfam" id="PF01258"/>
    </source>
</evidence>
<proteinExistence type="predicted"/>
<protein>
    <submittedName>
        <fullName evidence="6">RNA polymerase-binding transcription factor DksA</fullName>
    </submittedName>
</protein>
<organism evidence="6 7">
    <name type="scientific">Ralstonia thomasii</name>
    <dbReference type="NCBI Taxonomy" id="3058596"/>
    <lineage>
        <taxon>Bacteria</taxon>
        <taxon>Pseudomonadati</taxon>
        <taxon>Pseudomonadota</taxon>
        <taxon>Betaproteobacteria</taxon>
        <taxon>Burkholderiales</taxon>
        <taxon>Burkholderiaceae</taxon>
        <taxon>Ralstonia</taxon>
    </lineage>
</organism>
<keyword evidence="2" id="KW-0863">Zinc-finger</keyword>
<name>A0AAD2BYV3_9RALS</name>
<reference evidence="6" key="1">
    <citation type="submission" date="2023-07" db="EMBL/GenBank/DDBJ databases">
        <authorList>
            <person name="Peeters C."/>
        </authorList>
    </citation>
    <scope>NUCLEOTIDE SEQUENCE</scope>
    <source>
        <strain evidence="6">R-77560</strain>
    </source>
</reference>
<sequence length="74" mass="8464">MRAEHEARFTAQAALTKRLGQVESALVRLRRGEYGICELTGEEIPIERLRANPLATRTIEAQERAERRSRLFAV</sequence>
<dbReference type="PROSITE" id="PS51128">
    <property type="entry name" value="ZF_DKSA_2"/>
    <property type="match status" value="1"/>
</dbReference>
<keyword evidence="3" id="KW-0862">Zinc</keyword>
<accession>A0AAD2BYV3</accession>
<dbReference type="PROSITE" id="PS01102">
    <property type="entry name" value="ZF_DKSA_1"/>
    <property type="match status" value="1"/>
</dbReference>